<dbReference type="EMBL" id="BPLQ01010785">
    <property type="protein sequence ID" value="GIY53581.1"/>
    <property type="molecule type" value="Genomic_DNA"/>
</dbReference>
<reference evidence="2 3" key="1">
    <citation type="submission" date="2021-06" db="EMBL/GenBank/DDBJ databases">
        <title>Caerostris darwini draft genome.</title>
        <authorList>
            <person name="Kono N."/>
            <person name="Arakawa K."/>
        </authorList>
    </citation>
    <scope>NUCLEOTIDE SEQUENCE [LARGE SCALE GENOMIC DNA]</scope>
</reference>
<organism evidence="2 3">
    <name type="scientific">Caerostris darwini</name>
    <dbReference type="NCBI Taxonomy" id="1538125"/>
    <lineage>
        <taxon>Eukaryota</taxon>
        <taxon>Metazoa</taxon>
        <taxon>Ecdysozoa</taxon>
        <taxon>Arthropoda</taxon>
        <taxon>Chelicerata</taxon>
        <taxon>Arachnida</taxon>
        <taxon>Araneae</taxon>
        <taxon>Araneomorphae</taxon>
        <taxon>Entelegynae</taxon>
        <taxon>Araneoidea</taxon>
        <taxon>Araneidae</taxon>
        <taxon>Caerostris</taxon>
    </lineage>
</organism>
<sequence>MATLIGCPRTKRSLNGRTHPLPRIVCHHRLSEARREEGVERERKIRNWVLLHWKGIGQCPERNTQPPLSKLGSRENVEGHP</sequence>
<feature type="region of interest" description="Disordered" evidence="1">
    <location>
        <begin position="59"/>
        <end position="81"/>
    </location>
</feature>
<protein>
    <submittedName>
        <fullName evidence="2">Uncharacterized protein</fullName>
    </submittedName>
</protein>
<dbReference type="Proteomes" id="UP001054837">
    <property type="component" value="Unassembled WGS sequence"/>
</dbReference>
<evidence type="ECO:0000313" key="3">
    <source>
        <dbReference type="Proteomes" id="UP001054837"/>
    </source>
</evidence>
<gene>
    <name evidence="2" type="ORF">CDAR_58231</name>
</gene>
<keyword evidence="3" id="KW-1185">Reference proteome</keyword>
<evidence type="ECO:0000256" key="1">
    <source>
        <dbReference type="SAM" id="MobiDB-lite"/>
    </source>
</evidence>
<feature type="compositionally biased region" description="Basic and acidic residues" evidence="1">
    <location>
        <begin position="72"/>
        <end position="81"/>
    </location>
</feature>
<proteinExistence type="predicted"/>
<comment type="caution">
    <text evidence="2">The sequence shown here is derived from an EMBL/GenBank/DDBJ whole genome shotgun (WGS) entry which is preliminary data.</text>
</comment>
<evidence type="ECO:0000313" key="2">
    <source>
        <dbReference type="EMBL" id="GIY53581.1"/>
    </source>
</evidence>
<name>A0AAV4U791_9ARAC</name>
<accession>A0AAV4U791</accession>
<dbReference type="AlphaFoldDB" id="A0AAV4U791"/>